<dbReference type="GO" id="GO:0016779">
    <property type="term" value="F:nucleotidyltransferase activity"/>
    <property type="evidence" value="ECO:0007669"/>
    <property type="project" value="InterPro"/>
</dbReference>
<evidence type="ECO:0000313" key="2">
    <source>
        <dbReference type="EMBL" id="PIP64414.1"/>
    </source>
</evidence>
<dbReference type="InterPro" id="IPR006116">
    <property type="entry name" value="NT_2-5OAS_ClassI-CCAase"/>
</dbReference>
<dbReference type="SUPFAM" id="SSF81301">
    <property type="entry name" value="Nucleotidyltransferase"/>
    <property type="match status" value="1"/>
</dbReference>
<dbReference type="GO" id="GO:0051607">
    <property type="term" value="P:defense response to virus"/>
    <property type="evidence" value="ECO:0007669"/>
    <property type="project" value="UniProtKB-KW"/>
</dbReference>
<keyword evidence="2" id="KW-0808">Transferase</keyword>
<dbReference type="Proteomes" id="UP000230802">
    <property type="component" value="Unassembled WGS sequence"/>
</dbReference>
<dbReference type="Pfam" id="PF18144">
    <property type="entry name" value="SMODS"/>
    <property type="match status" value="1"/>
</dbReference>
<accession>A0A2H0C3D3</accession>
<sequence length="256" mass="29029">MLPDLYIRQVVANKTQKRGLIIDPRITLAINTMRPIISVWAGNQLADFVISGSYAKNTTVMGSTDLDLFISLKSDTTNTLKEIHDLLNKRLMARGYITRPQNVSIGITLNNLKIDLVPGVKQSPLTGDHAIYKRKTDSWVKTNIVKHINLVKNSRRTEEIRALKIWRELNGLDFSSFYLEMTVIEALRGRIFLSGLANNIWAVFGYLATKFENARIVDPVNTNNIVSDDLTVTEKQAVAQIARLSLQQRYWENIIS</sequence>
<evidence type="ECO:0000256" key="1">
    <source>
        <dbReference type="ARBA" id="ARBA00023118"/>
    </source>
</evidence>
<comment type="caution">
    <text evidence="2">The sequence shown here is derived from an EMBL/GenBank/DDBJ whole genome shotgun (WGS) entry which is preliminary data.</text>
</comment>
<dbReference type="EMBL" id="PCTD01000115">
    <property type="protein sequence ID" value="PIP64414.1"/>
    <property type="molecule type" value="Genomic_DNA"/>
</dbReference>
<organism evidence="2 3">
    <name type="scientific">Candidatus Roizmanbacteria bacterium CG22_combo_CG10-13_8_21_14_all_33_16</name>
    <dbReference type="NCBI Taxonomy" id="1974859"/>
    <lineage>
        <taxon>Bacteria</taxon>
        <taxon>Candidatus Roizmaniibacteriota</taxon>
    </lineage>
</organism>
<dbReference type="AlphaFoldDB" id="A0A2H0C3D3"/>
<keyword evidence="1" id="KW-0051">Antiviral defense</keyword>
<dbReference type="Gene3D" id="3.30.460.10">
    <property type="entry name" value="Beta Polymerase, domain 2"/>
    <property type="match status" value="1"/>
</dbReference>
<dbReference type="CDD" id="cd05400">
    <property type="entry name" value="NT_2-5OAS_ClassI-CCAase"/>
    <property type="match status" value="1"/>
</dbReference>
<name>A0A2H0C3D3_9BACT</name>
<proteinExistence type="predicted"/>
<evidence type="ECO:0000313" key="3">
    <source>
        <dbReference type="Proteomes" id="UP000230802"/>
    </source>
</evidence>
<reference evidence="2 3" key="1">
    <citation type="submission" date="2017-09" db="EMBL/GenBank/DDBJ databases">
        <title>Depth-based differentiation of microbial function through sediment-hosted aquifers and enrichment of novel symbionts in the deep terrestrial subsurface.</title>
        <authorList>
            <person name="Probst A.J."/>
            <person name="Ladd B."/>
            <person name="Jarett J.K."/>
            <person name="Geller-Mcgrath D.E."/>
            <person name="Sieber C.M."/>
            <person name="Emerson J.B."/>
            <person name="Anantharaman K."/>
            <person name="Thomas B.C."/>
            <person name="Malmstrom R."/>
            <person name="Stieglmeier M."/>
            <person name="Klingl A."/>
            <person name="Woyke T."/>
            <person name="Ryan C.M."/>
            <person name="Banfield J.F."/>
        </authorList>
    </citation>
    <scope>NUCLEOTIDE SEQUENCE [LARGE SCALE GENOMIC DNA]</scope>
    <source>
        <strain evidence="2">CG22_combo_CG10-13_8_21_14_all_33_16</strain>
    </source>
</reference>
<dbReference type="InterPro" id="IPR043519">
    <property type="entry name" value="NT_sf"/>
</dbReference>
<gene>
    <name evidence="2" type="ORF">COW96_02660</name>
</gene>
<protein>
    <submittedName>
        <fullName evidence="2">Nucleotidyltransferase</fullName>
    </submittedName>
</protein>